<keyword evidence="1" id="KW-1003">Cell membrane</keyword>
<evidence type="ECO:0000313" key="6">
    <source>
        <dbReference type="EMBL" id="GGQ33906.1"/>
    </source>
</evidence>
<evidence type="ECO:0000313" key="7">
    <source>
        <dbReference type="Proteomes" id="UP000619118"/>
    </source>
</evidence>
<dbReference type="InterPro" id="IPR009993">
    <property type="entry name" value="WecF"/>
</dbReference>
<gene>
    <name evidence="6" type="ORF">GCM10009411_36610</name>
</gene>
<keyword evidence="4" id="KW-0808">Transferase</keyword>
<keyword evidence="2" id="KW-0997">Cell inner membrane</keyword>
<name>A0ABQ2RLX6_9GAMM</name>
<dbReference type="Pfam" id="PF07429">
    <property type="entry name" value="Glyco_transf_56"/>
    <property type="match status" value="1"/>
</dbReference>
<keyword evidence="5" id="KW-0472">Membrane</keyword>
<evidence type="ECO:0000256" key="4">
    <source>
        <dbReference type="ARBA" id="ARBA00022679"/>
    </source>
</evidence>
<accession>A0ABQ2RLX6</accession>
<evidence type="ECO:0000256" key="2">
    <source>
        <dbReference type="ARBA" id="ARBA00022519"/>
    </source>
</evidence>
<evidence type="ECO:0000256" key="1">
    <source>
        <dbReference type="ARBA" id="ARBA00022475"/>
    </source>
</evidence>
<keyword evidence="3" id="KW-0328">Glycosyltransferase</keyword>
<protein>
    <recommendedName>
        <fullName evidence="8">4-alpha-L-fucosyltransferase</fullName>
    </recommendedName>
</protein>
<sequence length="326" mass="37581">MITRHSKNVEHDFIYIGDDTGLEDNHSYKVFSNSFFDVIRFALILRLYDKVVFHTLPNKFYTLLLPCFFFLFRTEKFYITLWGGEIYYEDNLSPKAMVMQYFSKIFLRRMDGFITHIEKDYELAKSISKNEKAKLFNLGSFYPSNIVIGAEGLLDKSSTKLNVMIGASALKRNAHEIIIDRLALLNGCGNVKYYIPLSYGDLEYAKYISLYAIDKLGGSNVEILAEFMEPSEYFKFLTKIDIAIFGHDGQQAMGNILNLLSVGSNVFLNVNSTTYESLNRFGFKVFNFEDIKLDKEVLDGNVQLADKMFSLDVTIRKQNAFYTHKL</sequence>
<organism evidence="6 7">
    <name type="scientific">Shewanella litoralis</name>
    <dbReference type="NCBI Taxonomy" id="2282700"/>
    <lineage>
        <taxon>Bacteria</taxon>
        <taxon>Pseudomonadati</taxon>
        <taxon>Pseudomonadota</taxon>
        <taxon>Gammaproteobacteria</taxon>
        <taxon>Alteromonadales</taxon>
        <taxon>Shewanellaceae</taxon>
        <taxon>Shewanella</taxon>
    </lineage>
</organism>
<reference evidence="7" key="1">
    <citation type="journal article" date="2019" name="Int. J. Syst. Evol. Microbiol.">
        <title>The Global Catalogue of Microorganisms (GCM) 10K type strain sequencing project: providing services to taxonomists for standard genome sequencing and annotation.</title>
        <authorList>
            <consortium name="The Broad Institute Genomics Platform"/>
            <consortium name="The Broad Institute Genome Sequencing Center for Infectious Disease"/>
            <person name="Wu L."/>
            <person name="Ma J."/>
        </authorList>
    </citation>
    <scope>NUCLEOTIDE SEQUENCE [LARGE SCALE GENOMIC DNA]</scope>
    <source>
        <strain evidence="7">JCM 32306</strain>
    </source>
</reference>
<keyword evidence="7" id="KW-1185">Reference proteome</keyword>
<evidence type="ECO:0000256" key="3">
    <source>
        <dbReference type="ARBA" id="ARBA00022676"/>
    </source>
</evidence>
<dbReference type="EMBL" id="BMQX01000041">
    <property type="protein sequence ID" value="GGQ33906.1"/>
    <property type="molecule type" value="Genomic_DNA"/>
</dbReference>
<evidence type="ECO:0008006" key="8">
    <source>
        <dbReference type="Google" id="ProtNLM"/>
    </source>
</evidence>
<dbReference type="Proteomes" id="UP000619118">
    <property type="component" value="Unassembled WGS sequence"/>
</dbReference>
<evidence type="ECO:0000256" key="5">
    <source>
        <dbReference type="ARBA" id="ARBA00023136"/>
    </source>
</evidence>
<proteinExistence type="predicted"/>
<comment type="caution">
    <text evidence="6">The sequence shown here is derived from an EMBL/GenBank/DDBJ whole genome shotgun (WGS) entry which is preliminary data.</text>
</comment>